<dbReference type="InterPro" id="IPR023631">
    <property type="entry name" value="Amidase_dom"/>
</dbReference>
<dbReference type="AlphaFoldDB" id="A0A077PGR9"/>
<comment type="caution">
    <text evidence="3">The sequence shown here is derived from an EMBL/GenBank/DDBJ whole genome shotgun (WGS) entry which is preliminary data.</text>
</comment>
<dbReference type="SUPFAM" id="SSF75304">
    <property type="entry name" value="Amidase signature (AS) enzymes"/>
    <property type="match status" value="1"/>
</dbReference>
<protein>
    <submittedName>
        <fullName evidence="3">Amidase</fullName>
    </submittedName>
</protein>
<dbReference type="InterPro" id="IPR000120">
    <property type="entry name" value="Amidase"/>
</dbReference>
<dbReference type="NCBIfam" id="NF005687">
    <property type="entry name" value="PRK07487.1"/>
    <property type="match status" value="1"/>
</dbReference>
<evidence type="ECO:0000259" key="2">
    <source>
        <dbReference type="Pfam" id="PF01425"/>
    </source>
</evidence>
<dbReference type="RefSeq" id="WP_051861270.1">
    <property type="nucleotide sequence ID" value="NZ_CAWLZI010000219.1"/>
</dbReference>
<name>A0A077PGR9_XENBV</name>
<evidence type="ECO:0000313" key="3">
    <source>
        <dbReference type="EMBL" id="CDH19886.1"/>
    </source>
</evidence>
<comment type="similarity">
    <text evidence="1">Belongs to the amidase family.</text>
</comment>
<accession>A0A077PGR9</accession>
<proteinExistence type="inferred from homology"/>
<dbReference type="Pfam" id="PF01425">
    <property type="entry name" value="Amidase"/>
    <property type="match status" value="1"/>
</dbReference>
<dbReference type="InterPro" id="IPR020556">
    <property type="entry name" value="Amidase_CS"/>
</dbReference>
<evidence type="ECO:0000256" key="1">
    <source>
        <dbReference type="ARBA" id="ARBA00009199"/>
    </source>
</evidence>
<gene>
    <name evidence="3" type="ORF">XBKQ1_2350039</name>
</gene>
<organism evidence="3 4">
    <name type="scientific">Xenorhabdus bovienii str. kraussei Quebec</name>
    <dbReference type="NCBI Taxonomy" id="1398203"/>
    <lineage>
        <taxon>Bacteria</taxon>
        <taxon>Pseudomonadati</taxon>
        <taxon>Pseudomonadota</taxon>
        <taxon>Gammaproteobacteria</taxon>
        <taxon>Enterobacterales</taxon>
        <taxon>Morganellaceae</taxon>
        <taxon>Xenorhabdus</taxon>
    </lineage>
</organism>
<dbReference type="InterPro" id="IPR036928">
    <property type="entry name" value="AS_sf"/>
</dbReference>
<dbReference type="PANTHER" id="PTHR11895:SF7">
    <property type="entry name" value="GLUTAMYL-TRNA(GLN) AMIDOTRANSFERASE SUBUNIT A, MITOCHONDRIAL"/>
    <property type="match status" value="1"/>
</dbReference>
<evidence type="ECO:0000313" key="4">
    <source>
        <dbReference type="Proteomes" id="UP000028500"/>
    </source>
</evidence>
<dbReference type="HOGENOM" id="CLU_009600_0_4_6"/>
<dbReference type="Proteomes" id="UP000028500">
    <property type="component" value="Unassembled WGS sequence"/>
</dbReference>
<reference evidence="3" key="1">
    <citation type="submission" date="2013-07" db="EMBL/GenBank/DDBJ databases">
        <title>Sub-species coevolution in mutualistic symbiosis.</title>
        <authorList>
            <person name="Murfin K."/>
            <person name="Klassen J."/>
            <person name="Lee M."/>
            <person name="Forst S."/>
            <person name="Stock P."/>
            <person name="Goodrich-Blair H."/>
        </authorList>
    </citation>
    <scope>NUCLEOTIDE SEQUENCE [LARGE SCALE GENOMIC DNA]</scope>
    <source>
        <strain evidence="3">Kraussei Quebec</strain>
    </source>
</reference>
<dbReference type="GO" id="GO:0003824">
    <property type="term" value="F:catalytic activity"/>
    <property type="evidence" value="ECO:0007669"/>
    <property type="project" value="InterPro"/>
</dbReference>
<dbReference type="PROSITE" id="PS00571">
    <property type="entry name" value="AMIDASES"/>
    <property type="match status" value="1"/>
</dbReference>
<dbReference type="OrthoDB" id="9811471at2"/>
<dbReference type="EMBL" id="CBSY010000152">
    <property type="protein sequence ID" value="CDH19886.1"/>
    <property type="molecule type" value="Genomic_DNA"/>
</dbReference>
<dbReference type="PANTHER" id="PTHR11895">
    <property type="entry name" value="TRANSAMIDASE"/>
    <property type="match status" value="1"/>
</dbReference>
<feature type="domain" description="Amidase" evidence="2">
    <location>
        <begin position="27"/>
        <end position="455"/>
    </location>
</feature>
<keyword evidence="4" id="KW-1185">Reference proteome</keyword>
<sequence length="473" mass="51026">MSRDDLSILSATEISKLVHQKDVSVREVATAVIARLDGVNPHINAVVEYRAEEIIRRAEELDIALAKGESVGTLAGVPVTIKASIDQIGFATTDGVRAREHEFPPSNSAVVDHLLKSGALLIGRTNTAAFSYRWFTENRLYGSTKNPHNPSLTSGGSSGGAAAAVAAGLGAIAIGTDLAGSIRYPAYACGVHGLRPSFGRVARFNPTDPEKVPIGVQLMAVTGPVARTVNDLRLAMDVIAREDIRDPWWVPAPMVGYDAPKCAAFCVRPNGLDTQPDVVEALYDAARKLRDAGWTVVELEDIPSLRSASDIQLTLLLGEDYEGQLLAAQEDGDPGALNFLNMYREFAHSVSLVNYSSALSRLHTIAGEWQQFLSEKFAVLLLPTSAELPFSNNLDLECEASFMRVWNSQMPMFALPVTGLPCVSLRTHLISTPSGETIPVGIQIVSARFREDLCLKAAEDIEKRGEPVEVITP</sequence>
<dbReference type="Gene3D" id="3.90.1300.10">
    <property type="entry name" value="Amidase signature (AS) domain"/>
    <property type="match status" value="1"/>
</dbReference>